<evidence type="ECO:0000313" key="2">
    <source>
        <dbReference type="Proteomes" id="UP001158576"/>
    </source>
</evidence>
<protein>
    <submittedName>
        <fullName evidence="1">Oidioi.mRNA.OKI2018_I69.chr1.g901.t1.cds</fullName>
    </submittedName>
</protein>
<organism evidence="1 2">
    <name type="scientific">Oikopleura dioica</name>
    <name type="common">Tunicate</name>
    <dbReference type="NCBI Taxonomy" id="34765"/>
    <lineage>
        <taxon>Eukaryota</taxon>
        <taxon>Metazoa</taxon>
        <taxon>Chordata</taxon>
        <taxon>Tunicata</taxon>
        <taxon>Appendicularia</taxon>
        <taxon>Copelata</taxon>
        <taxon>Oikopleuridae</taxon>
        <taxon>Oikopleura</taxon>
    </lineage>
</organism>
<evidence type="ECO:0000313" key="1">
    <source>
        <dbReference type="EMBL" id="CAG5103712.1"/>
    </source>
</evidence>
<proteinExistence type="predicted"/>
<reference evidence="1 2" key="1">
    <citation type="submission" date="2021-04" db="EMBL/GenBank/DDBJ databases">
        <authorList>
            <person name="Bliznina A."/>
        </authorList>
    </citation>
    <scope>NUCLEOTIDE SEQUENCE [LARGE SCALE GENOMIC DNA]</scope>
</reference>
<keyword evidence="2" id="KW-1185">Reference proteome</keyword>
<accession>A0ABN7SPZ3</accession>
<gene>
    <name evidence="1" type="ORF">OKIOD_LOCUS9666</name>
</gene>
<dbReference type="Proteomes" id="UP001158576">
    <property type="component" value="Chromosome 1"/>
</dbReference>
<sequence>MTLDRVENDEYVLQNTDFKDHSPALRIPLKNPYYEKFDFVRFYFDNDTRTAEFEEDGMKIKVVNEHPSIDNMEANTWYLMPTAFTLKLAKI</sequence>
<dbReference type="EMBL" id="OU015566">
    <property type="protein sequence ID" value="CAG5103712.1"/>
    <property type="molecule type" value="Genomic_DNA"/>
</dbReference>
<name>A0ABN7SPZ3_OIKDI</name>